<proteinExistence type="predicted"/>
<comment type="caution">
    <text evidence="2">The sequence shown here is derived from an EMBL/GenBank/DDBJ whole genome shotgun (WGS) entry which is preliminary data.</text>
</comment>
<feature type="compositionally biased region" description="Polar residues" evidence="1">
    <location>
        <begin position="1"/>
        <end position="19"/>
    </location>
</feature>
<keyword evidence="3" id="KW-1185">Reference proteome</keyword>
<gene>
    <name evidence="2" type="ORF">COLO4_35352</name>
</gene>
<dbReference type="AlphaFoldDB" id="A0A1R3GHC0"/>
<name>A0A1R3GHC0_9ROSI</name>
<reference evidence="3" key="1">
    <citation type="submission" date="2013-09" db="EMBL/GenBank/DDBJ databases">
        <title>Corchorus olitorius genome sequencing.</title>
        <authorList>
            <person name="Alam M."/>
            <person name="Haque M.S."/>
            <person name="Islam M.S."/>
            <person name="Emdad E.M."/>
            <person name="Islam M.M."/>
            <person name="Ahmed B."/>
            <person name="Halim A."/>
            <person name="Hossen Q.M.M."/>
            <person name="Hossain M.Z."/>
            <person name="Ahmed R."/>
            <person name="Khan M.M."/>
            <person name="Islam R."/>
            <person name="Rashid M.M."/>
            <person name="Khan S.A."/>
            <person name="Rahman M.S."/>
            <person name="Alam M."/>
            <person name="Yahiya A.S."/>
            <person name="Khan M.S."/>
            <person name="Azam M.S."/>
            <person name="Haque T."/>
            <person name="Lashkar M.Z.H."/>
            <person name="Akhand A.I."/>
            <person name="Morshed G."/>
            <person name="Roy S."/>
            <person name="Uddin K.S."/>
            <person name="Rabeya T."/>
            <person name="Hossain A.S."/>
            <person name="Chowdhury A."/>
            <person name="Snigdha A.R."/>
            <person name="Mortoza M.S."/>
            <person name="Matin S.A."/>
            <person name="Hoque S.M.E."/>
            <person name="Islam M.K."/>
            <person name="Roy D.K."/>
            <person name="Haider R."/>
            <person name="Moosa M.M."/>
            <person name="Elias S.M."/>
            <person name="Hasan A.M."/>
            <person name="Jahan S."/>
            <person name="Shafiuddin M."/>
            <person name="Mahmood N."/>
            <person name="Shommy N.S."/>
        </authorList>
    </citation>
    <scope>NUCLEOTIDE SEQUENCE [LARGE SCALE GENOMIC DNA]</scope>
    <source>
        <strain evidence="3">cv. O-4</strain>
    </source>
</reference>
<dbReference type="EMBL" id="AWUE01022531">
    <property type="protein sequence ID" value="OMO57483.1"/>
    <property type="molecule type" value="Genomic_DNA"/>
</dbReference>
<accession>A0A1R3GHC0</accession>
<protein>
    <submittedName>
        <fullName evidence="2">Uncharacterized protein</fullName>
    </submittedName>
</protein>
<dbReference type="OrthoDB" id="10452737at2759"/>
<evidence type="ECO:0000313" key="2">
    <source>
        <dbReference type="EMBL" id="OMO57483.1"/>
    </source>
</evidence>
<feature type="region of interest" description="Disordered" evidence="1">
    <location>
        <begin position="1"/>
        <end position="21"/>
    </location>
</feature>
<evidence type="ECO:0000313" key="3">
    <source>
        <dbReference type="Proteomes" id="UP000187203"/>
    </source>
</evidence>
<dbReference type="Proteomes" id="UP000187203">
    <property type="component" value="Unassembled WGS sequence"/>
</dbReference>
<sequence>MTQANSPIQSSPSLLTRSLGNPGKATTILDYPYSQQSRTYGIWNP</sequence>
<evidence type="ECO:0000256" key="1">
    <source>
        <dbReference type="SAM" id="MobiDB-lite"/>
    </source>
</evidence>
<organism evidence="2 3">
    <name type="scientific">Corchorus olitorius</name>
    <dbReference type="NCBI Taxonomy" id="93759"/>
    <lineage>
        <taxon>Eukaryota</taxon>
        <taxon>Viridiplantae</taxon>
        <taxon>Streptophyta</taxon>
        <taxon>Embryophyta</taxon>
        <taxon>Tracheophyta</taxon>
        <taxon>Spermatophyta</taxon>
        <taxon>Magnoliopsida</taxon>
        <taxon>eudicotyledons</taxon>
        <taxon>Gunneridae</taxon>
        <taxon>Pentapetalae</taxon>
        <taxon>rosids</taxon>
        <taxon>malvids</taxon>
        <taxon>Malvales</taxon>
        <taxon>Malvaceae</taxon>
        <taxon>Grewioideae</taxon>
        <taxon>Apeibeae</taxon>
        <taxon>Corchorus</taxon>
    </lineage>
</organism>